<keyword evidence="10 16" id="KW-0560">Oxidoreductase</keyword>
<evidence type="ECO:0000256" key="7">
    <source>
        <dbReference type="ARBA" id="ARBA00022723"/>
    </source>
</evidence>
<dbReference type="CDD" id="cd11056">
    <property type="entry name" value="CYP6-like"/>
    <property type="match status" value="1"/>
</dbReference>
<dbReference type="GO" id="GO:0016712">
    <property type="term" value="F:oxidoreductase activity, acting on paired donors, with incorporation or reduction of molecular oxygen, reduced flavin or flavoprotein as one donor, and incorporation of one atom of oxygen"/>
    <property type="evidence" value="ECO:0007669"/>
    <property type="project" value="UniProtKB-EC"/>
</dbReference>
<evidence type="ECO:0000256" key="3">
    <source>
        <dbReference type="ARBA" id="ARBA00004406"/>
    </source>
</evidence>
<keyword evidence="13" id="KW-0472">Membrane</keyword>
<dbReference type="SUPFAM" id="SSF48264">
    <property type="entry name" value="Cytochrome P450"/>
    <property type="match status" value="1"/>
</dbReference>
<name>A0A6J1WDS8_GALME</name>
<protein>
    <recommendedName>
        <fullName evidence="5">unspecific monooxygenase</fullName>
        <ecNumber evidence="5">1.14.14.1</ecNumber>
    </recommendedName>
</protein>
<comment type="similarity">
    <text evidence="4 16">Belongs to the cytochrome P450 family.</text>
</comment>
<gene>
    <name evidence="18" type="primary">LOC113509364</name>
</gene>
<dbReference type="RefSeq" id="XP_026748482.2">
    <property type="nucleotide sequence ID" value="XM_026892681.3"/>
</dbReference>
<evidence type="ECO:0000256" key="16">
    <source>
        <dbReference type="RuleBase" id="RU000461"/>
    </source>
</evidence>
<evidence type="ECO:0000256" key="9">
    <source>
        <dbReference type="ARBA" id="ARBA00022848"/>
    </source>
</evidence>
<dbReference type="PANTHER" id="PTHR24292">
    <property type="entry name" value="CYTOCHROME P450"/>
    <property type="match status" value="1"/>
</dbReference>
<evidence type="ECO:0000256" key="15">
    <source>
        <dbReference type="PIRSR" id="PIRSR602401-1"/>
    </source>
</evidence>
<keyword evidence="8" id="KW-0256">Endoplasmic reticulum</keyword>
<evidence type="ECO:0000256" key="6">
    <source>
        <dbReference type="ARBA" id="ARBA00022617"/>
    </source>
</evidence>
<keyword evidence="12 16" id="KW-0503">Monooxygenase</keyword>
<evidence type="ECO:0000256" key="13">
    <source>
        <dbReference type="ARBA" id="ARBA00023136"/>
    </source>
</evidence>
<evidence type="ECO:0000256" key="4">
    <source>
        <dbReference type="ARBA" id="ARBA00010617"/>
    </source>
</evidence>
<dbReference type="Proteomes" id="UP001652740">
    <property type="component" value="Unplaced"/>
</dbReference>
<reference evidence="18" key="1">
    <citation type="submission" date="2025-08" db="UniProtKB">
        <authorList>
            <consortium name="RefSeq"/>
        </authorList>
    </citation>
    <scope>IDENTIFICATION</scope>
    <source>
        <tissue evidence="18">Whole larvae</tissue>
    </source>
</reference>
<dbReference type="InterPro" id="IPR050476">
    <property type="entry name" value="Insect_CytP450_Detox"/>
</dbReference>
<dbReference type="GO" id="GO:0005506">
    <property type="term" value="F:iron ion binding"/>
    <property type="evidence" value="ECO:0007669"/>
    <property type="project" value="InterPro"/>
</dbReference>
<evidence type="ECO:0000256" key="1">
    <source>
        <dbReference type="ARBA" id="ARBA00001971"/>
    </source>
</evidence>
<dbReference type="PRINTS" id="PR00463">
    <property type="entry name" value="EP450I"/>
</dbReference>
<keyword evidence="6 15" id="KW-0349">Heme</keyword>
<organism evidence="17 18">
    <name type="scientific">Galleria mellonella</name>
    <name type="common">Greater wax moth</name>
    <dbReference type="NCBI Taxonomy" id="7137"/>
    <lineage>
        <taxon>Eukaryota</taxon>
        <taxon>Metazoa</taxon>
        <taxon>Ecdysozoa</taxon>
        <taxon>Arthropoda</taxon>
        <taxon>Hexapoda</taxon>
        <taxon>Insecta</taxon>
        <taxon>Pterygota</taxon>
        <taxon>Neoptera</taxon>
        <taxon>Endopterygota</taxon>
        <taxon>Lepidoptera</taxon>
        <taxon>Glossata</taxon>
        <taxon>Ditrysia</taxon>
        <taxon>Pyraloidea</taxon>
        <taxon>Pyralidae</taxon>
        <taxon>Galleriinae</taxon>
        <taxon>Galleria</taxon>
    </lineage>
</organism>
<sequence length="510" mass="58404">MITLVVTIVTFIALYLYNTRTFKYWEKKGVKHDKPVAFFGNNKDGVLLRKSKVQITEELYNKYPDEKVVGFFRGTRPELIIRDPKLVKRVLVSDFGSFYNRGFVPNKDVIEPVLRNLFSAEGDLWKMLRIRMSPTFTSGKLKVMFPLIVERAEKLQSRIFKLASNENSIDVKELIARYATDFIGSCGFGLDSDSLNDENSDFRKLGRKIFAPGPIDAVVAVLKDMFPVLCKDLKFFYRLEAEAKELAQNIQKARNYQPIGRNDYVDMMLAIKNQGNVEIESIEKTKPDGKPELVSIQFDDDIFMAQLMVFFAAGFETSSSSSAMTLHLLAYHPEEQAKVQEDIDRVLVKYNNKLSFDAVKEMTYLEMAFKESMRIFPPLGYVSRRCSKNYTFEDLGFTIDEGINVMIPIQGLHMDPKYWDNPEEYRPERFHPDNEHKDIYLPFGNGPRNCVGSRLGLMQAMTGLAAVLSKFTVKPAPESRLRPILDPKSEIAQGIVGGLPLIFYERNPRT</sequence>
<dbReference type="PANTHER" id="PTHR24292:SF54">
    <property type="entry name" value="CYP9F3-RELATED"/>
    <property type="match status" value="1"/>
</dbReference>
<evidence type="ECO:0000256" key="11">
    <source>
        <dbReference type="ARBA" id="ARBA00023004"/>
    </source>
</evidence>
<dbReference type="EC" id="1.14.14.1" evidence="5"/>
<evidence type="ECO:0000256" key="5">
    <source>
        <dbReference type="ARBA" id="ARBA00012109"/>
    </source>
</evidence>
<dbReference type="GO" id="GO:0005789">
    <property type="term" value="C:endoplasmic reticulum membrane"/>
    <property type="evidence" value="ECO:0007669"/>
    <property type="project" value="UniProtKB-SubCell"/>
</dbReference>
<evidence type="ECO:0000256" key="14">
    <source>
        <dbReference type="ARBA" id="ARBA00047827"/>
    </source>
</evidence>
<dbReference type="PROSITE" id="PS00086">
    <property type="entry name" value="CYTOCHROME_P450"/>
    <property type="match status" value="1"/>
</dbReference>
<accession>A0A6J1WDS8</accession>
<dbReference type="InterPro" id="IPR002401">
    <property type="entry name" value="Cyt_P450_E_grp-I"/>
</dbReference>
<feature type="binding site" description="axial binding residue" evidence="15">
    <location>
        <position position="450"/>
    </location>
    <ligand>
        <name>heme</name>
        <dbReference type="ChEBI" id="CHEBI:30413"/>
    </ligand>
    <ligandPart>
        <name>Fe</name>
        <dbReference type="ChEBI" id="CHEBI:18248"/>
    </ligandPart>
</feature>
<dbReference type="KEGG" id="gmw:113509364"/>
<comment type="cofactor">
    <cofactor evidence="1 15">
        <name>heme</name>
        <dbReference type="ChEBI" id="CHEBI:30413"/>
    </cofactor>
</comment>
<keyword evidence="11 15" id="KW-0408">Iron</keyword>
<evidence type="ECO:0000256" key="10">
    <source>
        <dbReference type="ARBA" id="ARBA00023002"/>
    </source>
</evidence>
<keyword evidence="9" id="KW-0492">Microsome</keyword>
<evidence type="ECO:0000256" key="12">
    <source>
        <dbReference type="ARBA" id="ARBA00023033"/>
    </source>
</evidence>
<dbReference type="GO" id="GO:0020037">
    <property type="term" value="F:heme binding"/>
    <property type="evidence" value="ECO:0007669"/>
    <property type="project" value="InterPro"/>
</dbReference>
<proteinExistence type="inferred from homology"/>
<dbReference type="AlphaFoldDB" id="A0A6J1WDS8"/>
<evidence type="ECO:0000256" key="8">
    <source>
        <dbReference type="ARBA" id="ARBA00022824"/>
    </source>
</evidence>
<dbReference type="InterPro" id="IPR036396">
    <property type="entry name" value="Cyt_P450_sf"/>
</dbReference>
<evidence type="ECO:0000256" key="2">
    <source>
        <dbReference type="ARBA" id="ARBA00004174"/>
    </source>
</evidence>
<dbReference type="InterPro" id="IPR001128">
    <property type="entry name" value="Cyt_P450"/>
</dbReference>
<comment type="catalytic activity">
    <reaction evidence="14">
        <text>an organic molecule + reduced [NADPH--hemoprotein reductase] + O2 = an alcohol + oxidized [NADPH--hemoprotein reductase] + H2O + H(+)</text>
        <dbReference type="Rhea" id="RHEA:17149"/>
        <dbReference type="Rhea" id="RHEA-COMP:11964"/>
        <dbReference type="Rhea" id="RHEA-COMP:11965"/>
        <dbReference type="ChEBI" id="CHEBI:15377"/>
        <dbReference type="ChEBI" id="CHEBI:15378"/>
        <dbReference type="ChEBI" id="CHEBI:15379"/>
        <dbReference type="ChEBI" id="CHEBI:30879"/>
        <dbReference type="ChEBI" id="CHEBI:57618"/>
        <dbReference type="ChEBI" id="CHEBI:58210"/>
        <dbReference type="ChEBI" id="CHEBI:142491"/>
        <dbReference type="EC" id="1.14.14.1"/>
    </reaction>
</comment>
<keyword evidence="17" id="KW-1185">Reference proteome</keyword>
<dbReference type="Gene3D" id="1.10.630.10">
    <property type="entry name" value="Cytochrome P450"/>
    <property type="match status" value="1"/>
</dbReference>
<keyword evidence="7 15" id="KW-0479">Metal-binding</keyword>
<dbReference type="InParanoid" id="A0A6J1WDS8"/>
<dbReference type="GeneID" id="113509364"/>
<evidence type="ECO:0000313" key="18">
    <source>
        <dbReference type="RefSeq" id="XP_026748482.2"/>
    </source>
</evidence>
<dbReference type="InterPro" id="IPR017972">
    <property type="entry name" value="Cyt_P450_CS"/>
</dbReference>
<dbReference type="PRINTS" id="PR00385">
    <property type="entry name" value="P450"/>
</dbReference>
<dbReference type="FunCoup" id="A0A6J1WDS8">
    <property type="interactions" value="90"/>
</dbReference>
<dbReference type="Pfam" id="PF00067">
    <property type="entry name" value="p450"/>
    <property type="match status" value="1"/>
</dbReference>
<evidence type="ECO:0000313" key="17">
    <source>
        <dbReference type="Proteomes" id="UP001652740"/>
    </source>
</evidence>
<comment type="subcellular location">
    <subcellularLocation>
        <location evidence="3">Endoplasmic reticulum membrane</location>
        <topology evidence="3">Peripheral membrane protein</topology>
    </subcellularLocation>
    <subcellularLocation>
        <location evidence="2">Microsome membrane</location>
        <topology evidence="2">Peripheral membrane protein</topology>
    </subcellularLocation>
</comment>